<evidence type="ECO:0000313" key="12">
    <source>
        <dbReference type="Proteomes" id="UP000095003"/>
    </source>
</evidence>
<accession>A0A1E3A3C1</accession>
<keyword evidence="1" id="KW-0678">Repressor</keyword>
<feature type="domain" description="HTH merR-type" evidence="6">
    <location>
        <begin position="4"/>
        <end position="72"/>
    </location>
</feature>
<dbReference type="InterPro" id="IPR009061">
    <property type="entry name" value="DNA-bd_dom_put_sf"/>
</dbReference>
<reference evidence="9 11" key="2">
    <citation type="submission" date="2016-08" db="EMBL/GenBank/DDBJ databases">
        <title>Characterization of Isolates of Eisenbergiella tayi Derived from Blood Cultures, Using Whole Genome Sequencing.</title>
        <authorList>
            <person name="Bernier A.-M."/>
            <person name="Burdz T."/>
            <person name="Wiebe D."/>
            <person name="Bernard K."/>
        </authorList>
    </citation>
    <scope>NUCLEOTIDE SEQUENCE [LARGE SCALE GENOMIC DNA]</scope>
    <source>
        <strain evidence="9 11">NML120146</strain>
    </source>
</reference>
<dbReference type="SUPFAM" id="SSF46955">
    <property type="entry name" value="Putative DNA-binding domain"/>
    <property type="match status" value="1"/>
</dbReference>
<keyword evidence="5" id="KW-0175">Coiled coil</keyword>
<dbReference type="GO" id="GO:0003700">
    <property type="term" value="F:DNA-binding transcription factor activity"/>
    <property type="evidence" value="ECO:0007669"/>
    <property type="project" value="InterPro"/>
</dbReference>
<feature type="coiled-coil region" evidence="5">
    <location>
        <begin position="75"/>
        <end position="102"/>
    </location>
</feature>
<dbReference type="Proteomes" id="UP000095003">
    <property type="component" value="Unassembled WGS sequence"/>
</dbReference>
<dbReference type="SUPFAM" id="SSF55136">
    <property type="entry name" value="Probable bacterial effector-binding domain"/>
    <property type="match status" value="1"/>
</dbReference>
<protein>
    <submittedName>
        <fullName evidence="8">MerR family transcriptional regulator</fullName>
    </submittedName>
    <submittedName>
        <fullName evidence="7">Multidrug-efflux transporter 1 regulator</fullName>
    </submittedName>
</protein>
<dbReference type="CDD" id="cd00592">
    <property type="entry name" value="HTH_MerR-like"/>
    <property type="match status" value="1"/>
</dbReference>
<dbReference type="Gene3D" id="1.10.1660.10">
    <property type="match status" value="1"/>
</dbReference>
<keyword evidence="11" id="KW-1185">Reference proteome</keyword>
<dbReference type="PANTHER" id="PTHR30204:SF69">
    <property type="entry name" value="MERR-FAMILY TRANSCRIPTIONAL REGULATOR"/>
    <property type="match status" value="1"/>
</dbReference>
<dbReference type="Proteomes" id="UP000094271">
    <property type="component" value="Unassembled WGS sequence"/>
</dbReference>
<dbReference type="SMART" id="SM00422">
    <property type="entry name" value="HTH_MERR"/>
    <property type="match status" value="1"/>
</dbReference>
<organism evidence="7 12">
    <name type="scientific">Eisenbergiella tayi</name>
    <dbReference type="NCBI Taxonomy" id="1432052"/>
    <lineage>
        <taxon>Bacteria</taxon>
        <taxon>Bacillati</taxon>
        <taxon>Bacillota</taxon>
        <taxon>Clostridia</taxon>
        <taxon>Lachnospirales</taxon>
        <taxon>Lachnospiraceae</taxon>
        <taxon>Eisenbergiella</taxon>
    </lineage>
</organism>
<dbReference type="EMBL" id="MEHD01000023">
    <property type="protein sequence ID" value="ODR56614.1"/>
    <property type="molecule type" value="Genomic_DNA"/>
</dbReference>
<reference evidence="8 10" key="3">
    <citation type="submission" date="2016-08" db="EMBL/GenBank/DDBJ databases">
        <authorList>
            <person name="Seilhamer J.J."/>
        </authorList>
    </citation>
    <scope>NUCLEOTIDE SEQUENCE [LARGE SCALE GENOMIC DNA]</scope>
    <source>
        <strain evidence="8 10">NML150140-1</strain>
    </source>
</reference>
<evidence type="ECO:0000256" key="3">
    <source>
        <dbReference type="ARBA" id="ARBA00023125"/>
    </source>
</evidence>
<evidence type="ECO:0000256" key="2">
    <source>
        <dbReference type="ARBA" id="ARBA00023015"/>
    </source>
</evidence>
<evidence type="ECO:0000313" key="10">
    <source>
        <dbReference type="Proteomes" id="UP000094271"/>
    </source>
</evidence>
<dbReference type="PATRIC" id="fig|1432052.3.peg.6769"/>
<keyword evidence="4" id="KW-0804">Transcription</keyword>
<dbReference type="InterPro" id="IPR047057">
    <property type="entry name" value="MerR_fam"/>
</dbReference>
<dbReference type="GO" id="GO:0003677">
    <property type="term" value="F:DNA binding"/>
    <property type="evidence" value="ECO:0007669"/>
    <property type="project" value="UniProtKB-KW"/>
</dbReference>
<dbReference type="EMBL" id="MCGI01000008">
    <property type="protein sequence ID" value="ODM02891.1"/>
    <property type="molecule type" value="Genomic_DNA"/>
</dbReference>
<dbReference type="PANTHER" id="PTHR30204">
    <property type="entry name" value="REDOX-CYCLING DRUG-SENSING TRANSCRIPTIONAL ACTIVATOR SOXR"/>
    <property type="match status" value="1"/>
</dbReference>
<dbReference type="RefSeq" id="WP_069159418.1">
    <property type="nucleotide sequence ID" value="NZ_DBFYTW010000278.1"/>
</dbReference>
<dbReference type="InterPro" id="IPR011256">
    <property type="entry name" value="Reg_factor_effector_dom_sf"/>
</dbReference>
<dbReference type="Gene3D" id="3.20.80.10">
    <property type="entry name" value="Regulatory factor, effector binding domain"/>
    <property type="match status" value="1"/>
</dbReference>
<comment type="caution">
    <text evidence="7">The sequence shown here is derived from an EMBL/GenBank/DDBJ whole genome shotgun (WGS) entry which is preliminary data.</text>
</comment>
<evidence type="ECO:0000313" key="8">
    <source>
        <dbReference type="EMBL" id="ODR51897.1"/>
    </source>
</evidence>
<dbReference type="PROSITE" id="PS50937">
    <property type="entry name" value="HTH_MERR_2"/>
    <property type="match status" value="1"/>
</dbReference>
<evidence type="ECO:0000259" key="6">
    <source>
        <dbReference type="PROSITE" id="PS50937"/>
    </source>
</evidence>
<keyword evidence="3" id="KW-0238">DNA-binding</keyword>
<dbReference type="Pfam" id="PF13411">
    <property type="entry name" value="MerR_1"/>
    <property type="match status" value="1"/>
</dbReference>
<sequence>MKDYYTISEISKLYGIGTDSLRYYEEIGALEPKRGKNNYRLYRLKDICRLNTIRDLLQLGFSMKQVRAYLDDMNLENTLCMLEDEKKTIREQQEQLRLVEKSIERRMEHIQKYRGTEKNFYRLICCPNRYCLRLDEDITRDEEVDFAIKRLQKRHEDKIRSIGDQNFGASLSPEDVRNGVYNLFHSVFFILRDGECGEEKVQLGEGVSQEGYDFLLPEGIYLSTFYRGEYRQSPQRALALLEETSRRGLEITGDILELYPVDNRYTMKTEEFVTELQIRVKERN</sequence>
<evidence type="ECO:0000313" key="9">
    <source>
        <dbReference type="EMBL" id="ODR56614.1"/>
    </source>
</evidence>
<proteinExistence type="predicted"/>
<reference evidence="7 12" key="1">
    <citation type="submission" date="2016-07" db="EMBL/GenBank/DDBJ databases">
        <title>Characterization of isolates of Eisenbergiella tayi derived from blood cultures, using whole genome sequencing.</title>
        <authorList>
            <person name="Burdz T."/>
            <person name="Wiebe D."/>
            <person name="Huynh C."/>
            <person name="Bernard K."/>
        </authorList>
    </citation>
    <scope>NUCLEOTIDE SEQUENCE [LARGE SCALE GENOMIC DNA]</scope>
    <source>
        <strain evidence="7 12">NML 120489</strain>
    </source>
</reference>
<keyword evidence="2" id="KW-0805">Transcription regulation</keyword>
<dbReference type="InterPro" id="IPR000551">
    <property type="entry name" value="MerR-type_HTH_dom"/>
</dbReference>
<evidence type="ECO:0000313" key="7">
    <source>
        <dbReference type="EMBL" id="ODM02891.1"/>
    </source>
</evidence>
<evidence type="ECO:0000256" key="1">
    <source>
        <dbReference type="ARBA" id="ARBA00022491"/>
    </source>
</evidence>
<dbReference type="OrthoDB" id="9777497at2"/>
<evidence type="ECO:0000256" key="4">
    <source>
        <dbReference type="ARBA" id="ARBA00023163"/>
    </source>
</evidence>
<dbReference type="Proteomes" id="UP000094869">
    <property type="component" value="Unassembled WGS sequence"/>
</dbReference>
<gene>
    <name evidence="7" type="primary">bmrR_5</name>
    <name evidence="7" type="ORF">BEH84_06122</name>
    <name evidence="8" type="ORF">BEI59_13425</name>
    <name evidence="9" type="ORF">BEI63_14090</name>
</gene>
<dbReference type="AlphaFoldDB" id="A0A1E3A3C1"/>
<name>A0A1E3A3C1_9FIRM</name>
<evidence type="ECO:0000313" key="11">
    <source>
        <dbReference type="Proteomes" id="UP000094869"/>
    </source>
</evidence>
<dbReference type="EMBL" id="MEHA01000008">
    <property type="protein sequence ID" value="ODR51897.1"/>
    <property type="molecule type" value="Genomic_DNA"/>
</dbReference>
<evidence type="ECO:0000256" key="5">
    <source>
        <dbReference type="SAM" id="Coils"/>
    </source>
</evidence>